<dbReference type="Pfam" id="PF01476">
    <property type="entry name" value="LysM"/>
    <property type="match status" value="2"/>
</dbReference>
<dbReference type="InterPro" id="IPR018392">
    <property type="entry name" value="LysM"/>
</dbReference>
<dbReference type="Proteomes" id="UP001139150">
    <property type="component" value="Unassembled WGS sequence"/>
</dbReference>
<dbReference type="InterPro" id="IPR036779">
    <property type="entry name" value="LysM_dom_sf"/>
</dbReference>
<dbReference type="GO" id="GO:0005975">
    <property type="term" value="P:carbohydrate metabolic process"/>
    <property type="evidence" value="ECO:0007669"/>
    <property type="project" value="InterPro"/>
</dbReference>
<dbReference type="SMART" id="SM00636">
    <property type="entry name" value="Glyco_18"/>
    <property type="match status" value="1"/>
</dbReference>
<dbReference type="InterPro" id="IPR017853">
    <property type="entry name" value="GH"/>
</dbReference>
<evidence type="ECO:0000313" key="5">
    <source>
        <dbReference type="Proteomes" id="UP001139150"/>
    </source>
</evidence>
<accession>A0A9X2CUN0</accession>
<organism evidence="4 5">
    <name type="scientific">Halalkalibacter alkaliphilus</name>
    <dbReference type="NCBI Taxonomy" id="2917993"/>
    <lineage>
        <taxon>Bacteria</taxon>
        <taxon>Bacillati</taxon>
        <taxon>Bacillota</taxon>
        <taxon>Bacilli</taxon>
        <taxon>Bacillales</taxon>
        <taxon>Bacillaceae</taxon>
        <taxon>Halalkalibacter</taxon>
    </lineage>
</organism>
<dbReference type="PROSITE" id="PS51782">
    <property type="entry name" value="LYSM"/>
    <property type="match status" value="2"/>
</dbReference>
<evidence type="ECO:0000259" key="2">
    <source>
        <dbReference type="PROSITE" id="PS51782"/>
    </source>
</evidence>
<dbReference type="PANTHER" id="PTHR46066:SF2">
    <property type="entry name" value="CHITINASE DOMAIN-CONTAINING PROTEIN 1"/>
    <property type="match status" value="1"/>
</dbReference>
<proteinExistence type="predicted"/>
<comment type="caution">
    <text evidence="4">The sequence shown here is derived from an EMBL/GenBank/DDBJ whole genome shotgun (WGS) entry which is preliminary data.</text>
</comment>
<dbReference type="RefSeq" id="WP_250097539.1">
    <property type="nucleotide sequence ID" value="NZ_JAKRYL010000018.1"/>
</dbReference>
<dbReference type="InterPro" id="IPR029070">
    <property type="entry name" value="Chitinase_insertion_sf"/>
</dbReference>
<dbReference type="GO" id="GO:0012505">
    <property type="term" value="C:endomembrane system"/>
    <property type="evidence" value="ECO:0007669"/>
    <property type="project" value="TreeGrafter"/>
</dbReference>
<dbReference type="Pfam" id="PF00704">
    <property type="entry name" value="Glyco_hydro_18"/>
    <property type="match status" value="1"/>
</dbReference>
<dbReference type="Gene3D" id="3.10.350.10">
    <property type="entry name" value="LysM domain"/>
    <property type="match status" value="2"/>
</dbReference>
<feature type="non-terminal residue" evidence="4">
    <location>
        <position position="1"/>
    </location>
</feature>
<dbReference type="Gene3D" id="3.10.50.10">
    <property type="match status" value="1"/>
</dbReference>
<protein>
    <submittedName>
        <fullName evidence="4">LysM peptidoglycan-binding domain-containing protein</fullName>
    </submittedName>
</protein>
<reference evidence="4" key="1">
    <citation type="submission" date="2022-02" db="EMBL/GenBank/DDBJ databases">
        <title>Halalkalibacter sp. nov. isolated from Lonar Lake, India.</title>
        <authorList>
            <person name="Joshi A."/>
            <person name="Thite S."/>
            <person name="Lodha T."/>
        </authorList>
    </citation>
    <scope>NUCLEOTIDE SEQUENCE</scope>
    <source>
        <strain evidence="4">MEB205</strain>
    </source>
</reference>
<dbReference type="SMART" id="SM00257">
    <property type="entry name" value="LysM"/>
    <property type="match status" value="2"/>
</dbReference>
<dbReference type="InterPro" id="IPR011583">
    <property type="entry name" value="Chitinase_II/V-like_cat"/>
</dbReference>
<keyword evidence="5" id="KW-1185">Reference proteome</keyword>
<feature type="domain" description="LysM" evidence="2">
    <location>
        <begin position="55"/>
        <end position="99"/>
    </location>
</feature>
<dbReference type="CDD" id="cd00118">
    <property type="entry name" value="LysM"/>
    <property type="match status" value="2"/>
</dbReference>
<name>A0A9X2CUN0_9BACI</name>
<dbReference type="InterPro" id="IPR001223">
    <property type="entry name" value="Glyco_hydro18_cat"/>
</dbReference>
<dbReference type="GO" id="GO:0016798">
    <property type="term" value="F:hydrolase activity, acting on glycosyl bonds"/>
    <property type="evidence" value="ECO:0007669"/>
    <property type="project" value="UniProtKB-KW"/>
</dbReference>
<dbReference type="Gene3D" id="3.20.20.80">
    <property type="entry name" value="Glycosidases"/>
    <property type="match status" value="1"/>
</dbReference>
<dbReference type="GO" id="GO:0070492">
    <property type="term" value="F:oligosaccharide binding"/>
    <property type="evidence" value="ECO:0007669"/>
    <property type="project" value="TreeGrafter"/>
</dbReference>
<dbReference type="SUPFAM" id="SSF51445">
    <property type="entry name" value="(Trans)glycosidases"/>
    <property type="match status" value="1"/>
</dbReference>
<dbReference type="PROSITE" id="PS51910">
    <property type="entry name" value="GH18_2"/>
    <property type="match status" value="1"/>
</dbReference>
<dbReference type="AlphaFoldDB" id="A0A9X2CUN0"/>
<dbReference type="EMBL" id="JAKRYL010000018">
    <property type="protein sequence ID" value="MCL7748650.1"/>
    <property type="molecule type" value="Genomic_DNA"/>
</dbReference>
<dbReference type="SUPFAM" id="SSF54106">
    <property type="entry name" value="LysM domain"/>
    <property type="match status" value="2"/>
</dbReference>
<evidence type="ECO:0000259" key="3">
    <source>
        <dbReference type="PROSITE" id="PS51910"/>
    </source>
</evidence>
<feature type="domain" description="LysM" evidence="2">
    <location>
        <begin position="4"/>
        <end position="47"/>
    </location>
</feature>
<evidence type="ECO:0000313" key="4">
    <source>
        <dbReference type="EMBL" id="MCL7748650.1"/>
    </source>
</evidence>
<keyword evidence="1" id="KW-0326">Glycosidase</keyword>
<evidence type="ECO:0000256" key="1">
    <source>
        <dbReference type="ARBA" id="ARBA00023295"/>
    </source>
</evidence>
<feature type="domain" description="GH18" evidence="3">
    <location>
        <begin position="84"/>
        <end position="423"/>
    </location>
</feature>
<dbReference type="PANTHER" id="PTHR46066">
    <property type="entry name" value="CHITINASE DOMAIN-CONTAINING PROTEIN 1 FAMILY MEMBER"/>
    <property type="match status" value="1"/>
</dbReference>
<gene>
    <name evidence="4" type="ORF">MF646_16105</name>
</gene>
<sequence length="423" mass="47875">EKMAIHVVQSGDSLWRISQLYNVPIPTLMEINGLESPLLVPGLSLYIPANTLTNRFYEISAGDTLWSIARRYQTTVEAILAANPQINVYFLQIGQRITVPTPLKMNMTTLGFFVPYSIPFFLSVFDQFANQLTYLAVVSYSFTEEGRAYVDLPDDQIPERARQLNVVPLLMIRNITAGGVFSAELVGTVLENPTFRGNLIRSLMNFVEERGYGGISIDFEFIPPPRRNDFVTFLTELKTALGDLVLHVNVHAKTVDIPTNPIIGGHDYRGIAEVSDIVAVMTMDYGYPGGPPDPVSPIWWVEEVIRYSLTEIDRNKLQIALPMYGYDWILGTNVTRGWSLNAAQNLAINSGAVINFDPTAMSPNFLYWVGAEGHIVWYEDVRSYEEKYKLIDFYGLLGATYWETRLPFPQNWDYMDQHINVQS</sequence>
<keyword evidence="1" id="KW-0378">Hydrolase</keyword>
<dbReference type="GO" id="GO:0008061">
    <property type="term" value="F:chitin binding"/>
    <property type="evidence" value="ECO:0007669"/>
    <property type="project" value="InterPro"/>
</dbReference>